<dbReference type="AlphaFoldDB" id="A0A9P5XRZ7"/>
<evidence type="ECO:0000313" key="3">
    <source>
        <dbReference type="Proteomes" id="UP000807353"/>
    </source>
</evidence>
<evidence type="ECO:0000256" key="1">
    <source>
        <dbReference type="SAM" id="Phobius"/>
    </source>
</evidence>
<feature type="transmembrane region" description="Helical" evidence="1">
    <location>
        <begin position="67"/>
        <end position="85"/>
    </location>
</feature>
<feature type="transmembrane region" description="Helical" evidence="1">
    <location>
        <begin position="12"/>
        <end position="30"/>
    </location>
</feature>
<feature type="transmembrane region" description="Helical" evidence="1">
    <location>
        <begin position="149"/>
        <end position="170"/>
    </location>
</feature>
<comment type="caution">
    <text evidence="2">The sequence shown here is derived from an EMBL/GenBank/DDBJ whole genome shotgun (WGS) entry which is preliminary data.</text>
</comment>
<dbReference type="Proteomes" id="UP000807353">
    <property type="component" value="Unassembled WGS sequence"/>
</dbReference>
<keyword evidence="1" id="KW-1133">Transmembrane helix</keyword>
<keyword evidence="3" id="KW-1185">Reference proteome</keyword>
<organism evidence="2 3">
    <name type="scientific">Collybia nuda</name>
    <dbReference type="NCBI Taxonomy" id="64659"/>
    <lineage>
        <taxon>Eukaryota</taxon>
        <taxon>Fungi</taxon>
        <taxon>Dikarya</taxon>
        <taxon>Basidiomycota</taxon>
        <taxon>Agaricomycotina</taxon>
        <taxon>Agaricomycetes</taxon>
        <taxon>Agaricomycetidae</taxon>
        <taxon>Agaricales</taxon>
        <taxon>Tricholomatineae</taxon>
        <taxon>Clitocybaceae</taxon>
        <taxon>Collybia</taxon>
    </lineage>
</organism>
<sequence>MGVGPSDGVGVVGGTAAIIVMGRGVAGVAFEQGAFGWGVCGIWMAEVLVLFGGVSCTPGALVLEGGGWGGAALVARALVAIGIIGGPIRGCVDIKGIGGDLAVLLVECLGSLRWWEYYWWWWLLVVVLSIGGVGSGVVVVVGVGSVVGIGVGGGVSIGGGGFSVAVIVVVCGSGTCSGHQCAWSVAVEMHIGKVEAATLRVVDSGVN</sequence>
<proteinExistence type="predicted"/>
<evidence type="ECO:0000313" key="2">
    <source>
        <dbReference type="EMBL" id="KAF9455803.1"/>
    </source>
</evidence>
<keyword evidence="1" id="KW-0472">Membrane</keyword>
<reference evidence="2" key="1">
    <citation type="submission" date="2020-11" db="EMBL/GenBank/DDBJ databases">
        <authorList>
            <consortium name="DOE Joint Genome Institute"/>
            <person name="Ahrendt S."/>
            <person name="Riley R."/>
            <person name="Andreopoulos W."/>
            <person name="Labutti K."/>
            <person name="Pangilinan J."/>
            <person name="Ruiz-Duenas F.J."/>
            <person name="Barrasa J.M."/>
            <person name="Sanchez-Garcia M."/>
            <person name="Camarero S."/>
            <person name="Miyauchi S."/>
            <person name="Serrano A."/>
            <person name="Linde D."/>
            <person name="Babiker R."/>
            <person name="Drula E."/>
            <person name="Ayuso-Fernandez I."/>
            <person name="Pacheco R."/>
            <person name="Padilla G."/>
            <person name="Ferreira P."/>
            <person name="Barriuso J."/>
            <person name="Kellner H."/>
            <person name="Castanera R."/>
            <person name="Alfaro M."/>
            <person name="Ramirez L."/>
            <person name="Pisabarro A.G."/>
            <person name="Kuo A."/>
            <person name="Tritt A."/>
            <person name="Lipzen A."/>
            <person name="He G."/>
            <person name="Yan M."/>
            <person name="Ng V."/>
            <person name="Cullen D."/>
            <person name="Martin F."/>
            <person name="Rosso M.-N."/>
            <person name="Henrissat B."/>
            <person name="Hibbett D."/>
            <person name="Martinez A.T."/>
            <person name="Grigoriev I.V."/>
        </authorList>
    </citation>
    <scope>NUCLEOTIDE SEQUENCE</scope>
    <source>
        <strain evidence="2">CBS 247.69</strain>
    </source>
</reference>
<name>A0A9P5XRZ7_9AGAR</name>
<gene>
    <name evidence="2" type="ORF">BDZ94DRAFT_1356132</name>
</gene>
<dbReference type="EMBL" id="MU150517">
    <property type="protein sequence ID" value="KAF9455803.1"/>
    <property type="molecule type" value="Genomic_DNA"/>
</dbReference>
<keyword evidence="1" id="KW-0812">Transmembrane</keyword>
<protein>
    <submittedName>
        <fullName evidence="2">Uncharacterized protein</fullName>
    </submittedName>
</protein>
<accession>A0A9P5XRZ7</accession>
<feature type="transmembrane region" description="Helical" evidence="1">
    <location>
        <begin position="42"/>
        <end position="61"/>
    </location>
</feature>
<feature type="transmembrane region" description="Helical" evidence="1">
    <location>
        <begin position="121"/>
        <end position="142"/>
    </location>
</feature>